<name>A0A1X7SPX1_AMPQE</name>
<dbReference type="EnsemblMetazoa" id="Aqu2.1.04159_001">
    <property type="protein sequence ID" value="Aqu2.1.04159_001"/>
    <property type="gene ID" value="Aqu2.1.04159"/>
</dbReference>
<keyword evidence="1" id="KW-0812">Transmembrane</keyword>
<organism evidence="2">
    <name type="scientific">Amphimedon queenslandica</name>
    <name type="common">Sponge</name>
    <dbReference type="NCBI Taxonomy" id="400682"/>
    <lineage>
        <taxon>Eukaryota</taxon>
        <taxon>Metazoa</taxon>
        <taxon>Porifera</taxon>
        <taxon>Demospongiae</taxon>
        <taxon>Heteroscleromorpha</taxon>
        <taxon>Haplosclerida</taxon>
        <taxon>Niphatidae</taxon>
        <taxon>Amphimedon</taxon>
    </lineage>
</organism>
<protein>
    <submittedName>
        <fullName evidence="2">Uncharacterized protein</fullName>
    </submittedName>
</protein>
<proteinExistence type="predicted"/>
<keyword evidence="1" id="KW-0472">Membrane</keyword>
<dbReference type="InParanoid" id="A0A1X7SPX1"/>
<evidence type="ECO:0000256" key="1">
    <source>
        <dbReference type="SAM" id="Phobius"/>
    </source>
</evidence>
<feature type="transmembrane region" description="Helical" evidence="1">
    <location>
        <begin position="157"/>
        <end position="180"/>
    </location>
</feature>
<keyword evidence="1" id="KW-1133">Transmembrane helix</keyword>
<dbReference type="AlphaFoldDB" id="A0A1X7SPX1"/>
<sequence length="181" mass="19252">MNLTSNCNLTALSGGVSDLSYSSLTDAQLTTLNNAYSQFCDRSACIDLHVYIAYYNCGSTNEDQRNYGTTLVRRGICGQESGDYCFVRYIRHYRGSSVQDPFDSCPFNASKISCSSASSTCISDINTFNDRMGCCTEPFLGSGVTSCSGVSVDGPCAGVSSATGLVAPVFVMILSLVGFLV</sequence>
<evidence type="ECO:0000313" key="2">
    <source>
        <dbReference type="EnsemblMetazoa" id="Aqu2.1.04159_001"/>
    </source>
</evidence>
<reference evidence="2" key="1">
    <citation type="submission" date="2017-05" db="UniProtKB">
        <authorList>
            <consortium name="EnsemblMetazoa"/>
        </authorList>
    </citation>
    <scope>IDENTIFICATION</scope>
</reference>
<accession>A0A1X7SPX1</accession>